<organism evidence="2 3">
    <name type="scientific">Choiromyces venosus 120613-1</name>
    <dbReference type="NCBI Taxonomy" id="1336337"/>
    <lineage>
        <taxon>Eukaryota</taxon>
        <taxon>Fungi</taxon>
        <taxon>Dikarya</taxon>
        <taxon>Ascomycota</taxon>
        <taxon>Pezizomycotina</taxon>
        <taxon>Pezizomycetes</taxon>
        <taxon>Pezizales</taxon>
        <taxon>Tuberaceae</taxon>
        <taxon>Choiromyces</taxon>
    </lineage>
</organism>
<dbReference type="AlphaFoldDB" id="A0A3N4K4V6"/>
<protein>
    <submittedName>
        <fullName evidence="2">Uncharacterized protein</fullName>
    </submittedName>
</protein>
<feature type="compositionally biased region" description="Polar residues" evidence="1">
    <location>
        <begin position="23"/>
        <end position="42"/>
    </location>
</feature>
<gene>
    <name evidence="2" type="ORF">L873DRAFT_163308</name>
</gene>
<dbReference type="EMBL" id="ML120362">
    <property type="protein sequence ID" value="RPB03451.1"/>
    <property type="molecule type" value="Genomic_DNA"/>
</dbReference>
<evidence type="ECO:0000313" key="3">
    <source>
        <dbReference type="Proteomes" id="UP000276215"/>
    </source>
</evidence>
<proteinExistence type="predicted"/>
<reference evidence="2 3" key="1">
    <citation type="journal article" date="2018" name="Nat. Ecol. Evol.">
        <title>Pezizomycetes genomes reveal the molecular basis of ectomycorrhizal truffle lifestyle.</title>
        <authorList>
            <person name="Murat C."/>
            <person name="Payen T."/>
            <person name="Noel B."/>
            <person name="Kuo A."/>
            <person name="Morin E."/>
            <person name="Chen J."/>
            <person name="Kohler A."/>
            <person name="Krizsan K."/>
            <person name="Balestrini R."/>
            <person name="Da Silva C."/>
            <person name="Montanini B."/>
            <person name="Hainaut M."/>
            <person name="Levati E."/>
            <person name="Barry K.W."/>
            <person name="Belfiori B."/>
            <person name="Cichocki N."/>
            <person name="Clum A."/>
            <person name="Dockter R.B."/>
            <person name="Fauchery L."/>
            <person name="Guy J."/>
            <person name="Iotti M."/>
            <person name="Le Tacon F."/>
            <person name="Lindquist E.A."/>
            <person name="Lipzen A."/>
            <person name="Malagnac F."/>
            <person name="Mello A."/>
            <person name="Molinier V."/>
            <person name="Miyauchi S."/>
            <person name="Poulain J."/>
            <person name="Riccioni C."/>
            <person name="Rubini A."/>
            <person name="Sitrit Y."/>
            <person name="Splivallo R."/>
            <person name="Traeger S."/>
            <person name="Wang M."/>
            <person name="Zifcakova L."/>
            <person name="Wipf D."/>
            <person name="Zambonelli A."/>
            <person name="Paolocci F."/>
            <person name="Nowrousian M."/>
            <person name="Ottonello S."/>
            <person name="Baldrian P."/>
            <person name="Spatafora J.W."/>
            <person name="Henrissat B."/>
            <person name="Nagy L.G."/>
            <person name="Aury J.M."/>
            <person name="Wincker P."/>
            <person name="Grigoriev I.V."/>
            <person name="Bonfante P."/>
            <person name="Martin F.M."/>
        </authorList>
    </citation>
    <scope>NUCLEOTIDE SEQUENCE [LARGE SCALE GENOMIC DNA]</scope>
    <source>
        <strain evidence="2 3">120613-1</strain>
    </source>
</reference>
<name>A0A3N4K4V6_9PEZI</name>
<evidence type="ECO:0000313" key="2">
    <source>
        <dbReference type="EMBL" id="RPB03451.1"/>
    </source>
</evidence>
<dbReference type="Proteomes" id="UP000276215">
    <property type="component" value="Unassembled WGS sequence"/>
</dbReference>
<accession>A0A3N4K4V6</accession>
<evidence type="ECO:0000256" key="1">
    <source>
        <dbReference type="SAM" id="MobiDB-lite"/>
    </source>
</evidence>
<sequence>MHWTYHHALNNRPPRPRRGQKTLPLQRTNTTQANNTSQGQSPEQERGKGRYYKYEYQFWTKSPEYVKKQLATPEQFYHVNEHNWYGEVDDALWHSRHPEAGQEVITGSRYMPILPEMLSPEALQAAFDKRGKGIREEMLNKGWGPMKVGEVGVWPMKWPLQEKPKDIVKESYSGTDAEFTAVEVNDEKLVKMEKRIIEPPFLLAEMTLL</sequence>
<feature type="region of interest" description="Disordered" evidence="1">
    <location>
        <begin position="1"/>
        <end position="47"/>
    </location>
</feature>
<keyword evidence="3" id="KW-1185">Reference proteome</keyword>